<feature type="domain" description="Signal transduction histidine kinase internal region" evidence="3">
    <location>
        <begin position="343"/>
        <end position="420"/>
    </location>
</feature>
<feature type="transmembrane region" description="Helical" evidence="1">
    <location>
        <begin position="254"/>
        <end position="275"/>
    </location>
</feature>
<evidence type="ECO:0000256" key="1">
    <source>
        <dbReference type="SAM" id="Phobius"/>
    </source>
</evidence>
<keyword evidence="1" id="KW-1133">Transmembrane helix</keyword>
<gene>
    <name evidence="4" type="ORF">DFP98_115174</name>
</gene>
<dbReference type="PANTHER" id="PTHR34220:SF7">
    <property type="entry name" value="SENSOR HISTIDINE KINASE YPDA"/>
    <property type="match status" value="1"/>
</dbReference>
<keyword evidence="1" id="KW-0472">Membrane</keyword>
<dbReference type="PANTHER" id="PTHR34220">
    <property type="entry name" value="SENSOR HISTIDINE KINASE YPDA"/>
    <property type="match status" value="1"/>
</dbReference>
<sequence>MQDEVGRTMLQLTKQNHATIEKTMSAVNDKTITFLDNHLLDPTGPNEFWYNIETLGDINQADEILNRWSSDGTGYTLYMMNREEKRTLFDLSNKDTGFIYFDRGEELPAWTAQAIGKRGAGAFRLIRSRDGLATVSFARSILNTQNYNEVLGFLVVSRLEVLLKRDLLSVELPEHAGIFLFNDQNELLMQAGTTDMPAESVPESARQDRPGYFFAGEGGDRWLYAHSYEPLYRTNLVYRVPLDSITGGLKSFQWVIMALSAAYLALVLLFVLYLLRMIVKPLHRLVSITKIYEPGVPMDMGGGALLRSDEFGILYGSFMKMTRRLDRSIEDNYLMKLRQQETELATLHSQITPHLLYNTLDSIYWYALDNGNTEVGEMVMDLSILLRIGLSKGKTLIPIGEEAEHVQAYSRLQMKRYPDTFEVHWDIEDATLAYTTPKVILQPLVENAIFHGVSGMDGEGEIWIRILRVNGTIEMTVADNGFQKVDAERLNEIVRGEIEDAGYGVRNVHKRIQLHFGEDYGLRYEPREGGGVKAVINLPLHEHVPNDKDRRSSR</sequence>
<evidence type="ECO:0000259" key="2">
    <source>
        <dbReference type="Pfam" id="PF02518"/>
    </source>
</evidence>
<dbReference type="Pfam" id="PF06580">
    <property type="entry name" value="His_kinase"/>
    <property type="match status" value="1"/>
</dbReference>
<dbReference type="EMBL" id="QRDZ01000015">
    <property type="protein sequence ID" value="RED75558.1"/>
    <property type="molecule type" value="Genomic_DNA"/>
</dbReference>
<evidence type="ECO:0000313" key="5">
    <source>
        <dbReference type="Proteomes" id="UP000256977"/>
    </source>
</evidence>
<evidence type="ECO:0000313" key="4">
    <source>
        <dbReference type="EMBL" id="RED75558.1"/>
    </source>
</evidence>
<dbReference type="GO" id="GO:0016020">
    <property type="term" value="C:membrane"/>
    <property type="evidence" value="ECO:0007669"/>
    <property type="project" value="InterPro"/>
</dbReference>
<dbReference type="InterPro" id="IPR003594">
    <property type="entry name" value="HATPase_dom"/>
</dbReference>
<dbReference type="Gene3D" id="3.30.565.10">
    <property type="entry name" value="Histidine kinase-like ATPase, C-terminal domain"/>
    <property type="match status" value="1"/>
</dbReference>
<dbReference type="SUPFAM" id="SSF55874">
    <property type="entry name" value="ATPase domain of HSP90 chaperone/DNA topoisomerase II/histidine kinase"/>
    <property type="match status" value="1"/>
</dbReference>
<keyword evidence="4" id="KW-0418">Kinase</keyword>
<dbReference type="Gene3D" id="6.10.340.10">
    <property type="match status" value="1"/>
</dbReference>
<comment type="caution">
    <text evidence="4">The sequence shown here is derived from an EMBL/GenBank/DDBJ whole genome shotgun (WGS) entry which is preliminary data.</text>
</comment>
<reference evidence="4 5" key="1">
    <citation type="submission" date="2018-07" db="EMBL/GenBank/DDBJ databases">
        <title>Genomic Encyclopedia of Type Strains, Phase III (KMG-III): the genomes of soil and plant-associated and newly described type strains.</title>
        <authorList>
            <person name="Whitman W."/>
        </authorList>
    </citation>
    <scope>NUCLEOTIDE SEQUENCE [LARGE SCALE GENOMIC DNA]</scope>
    <source>
        <strain evidence="4 5">CECT 7287</strain>
    </source>
</reference>
<dbReference type="AlphaFoldDB" id="A0A3D9JNH3"/>
<dbReference type="InterPro" id="IPR010559">
    <property type="entry name" value="Sig_transdc_His_kin_internal"/>
</dbReference>
<accession>A0A3D9JNH3</accession>
<dbReference type="Pfam" id="PF02518">
    <property type="entry name" value="HATPase_c"/>
    <property type="match status" value="1"/>
</dbReference>
<evidence type="ECO:0000259" key="3">
    <source>
        <dbReference type="Pfam" id="PF06580"/>
    </source>
</evidence>
<dbReference type="GO" id="GO:0000155">
    <property type="term" value="F:phosphorelay sensor kinase activity"/>
    <property type="evidence" value="ECO:0007669"/>
    <property type="project" value="InterPro"/>
</dbReference>
<keyword evidence="4" id="KW-0808">Transferase</keyword>
<feature type="domain" description="Histidine kinase/HSP90-like ATPase" evidence="2">
    <location>
        <begin position="439"/>
        <end position="541"/>
    </location>
</feature>
<proteinExistence type="predicted"/>
<keyword evidence="1" id="KW-0812">Transmembrane</keyword>
<organism evidence="4 5">
    <name type="scientific">Cohnella phaseoli</name>
    <dbReference type="NCBI Taxonomy" id="456490"/>
    <lineage>
        <taxon>Bacteria</taxon>
        <taxon>Bacillati</taxon>
        <taxon>Bacillota</taxon>
        <taxon>Bacilli</taxon>
        <taxon>Bacillales</taxon>
        <taxon>Paenibacillaceae</taxon>
        <taxon>Cohnella</taxon>
    </lineage>
</organism>
<keyword evidence="5" id="KW-1185">Reference proteome</keyword>
<dbReference type="InterPro" id="IPR036890">
    <property type="entry name" value="HATPase_C_sf"/>
</dbReference>
<protein>
    <submittedName>
        <fullName evidence="4">Two-component system sensor histidine kinase YesM</fullName>
    </submittedName>
</protein>
<dbReference type="Proteomes" id="UP000256977">
    <property type="component" value="Unassembled WGS sequence"/>
</dbReference>
<name>A0A3D9JNH3_9BACL</name>
<dbReference type="InterPro" id="IPR050640">
    <property type="entry name" value="Bact_2-comp_sensor_kinase"/>
</dbReference>